<organism evidence="2 3">
    <name type="scientific">Cotesia congregata</name>
    <name type="common">Parasitoid wasp</name>
    <name type="synonym">Apanteles congregatus</name>
    <dbReference type="NCBI Taxonomy" id="51543"/>
    <lineage>
        <taxon>Eukaryota</taxon>
        <taxon>Metazoa</taxon>
        <taxon>Ecdysozoa</taxon>
        <taxon>Arthropoda</taxon>
        <taxon>Hexapoda</taxon>
        <taxon>Insecta</taxon>
        <taxon>Pterygota</taxon>
        <taxon>Neoptera</taxon>
        <taxon>Endopterygota</taxon>
        <taxon>Hymenoptera</taxon>
        <taxon>Apocrita</taxon>
        <taxon>Ichneumonoidea</taxon>
        <taxon>Braconidae</taxon>
        <taxon>Microgastrinae</taxon>
        <taxon>Cotesia</taxon>
    </lineage>
</organism>
<sequence length="284" mass="33234">MDFINLPYEIKNQDCLLKIDIKKLLLQRESPRISGSNRLRSYYYITKSPQTGDAIEFGFPHFRNWYLQITYSGFMKDYYTQSDLTSVMQVFLFNFCGLAIKNLSELVQQSEDQKLCYARELQQSVDVDDENETESDNAESDSEDIDEHNDKNVDENLSKMETDENPDCLLPEIVVEDEARWAHVTQNELSLYEFCKYVEYGLGKGVVRLLRLPIQIAYDKARVNLYSYKYIQQDLDYLMLSLCPSLHDILTYMSFCNYLIKTSDDEKNVSSIDIHANTEKNYNS</sequence>
<name>A0A8J2MHR7_COTCN</name>
<evidence type="ECO:0000313" key="3">
    <source>
        <dbReference type="Proteomes" id="UP000786811"/>
    </source>
</evidence>
<accession>A0A8J2MHR7</accession>
<protein>
    <submittedName>
        <fullName evidence="2">Cc_HzNVorf93</fullName>
    </submittedName>
</protein>
<feature type="compositionally biased region" description="Acidic residues" evidence="1">
    <location>
        <begin position="126"/>
        <end position="147"/>
    </location>
</feature>
<dbReference type="OrthoDB" id="10314950at2759"/>
<evidence type="ECO:0000256" key="1">
    <source>
        <dbReference type="SAM" id="MobiDB-lite"/>
    </source>
</evidence>
<proteinExistence type="predicted"/>
<dbReference type="AlphaFoldDB" id="A0A8J2MHR7"/>
<keyword evidence="3" id="KW-1185">Reference proteome</keyword>
<feature type="region of interest" description="Disordered" evidence="1">
    <location>
        <begin position="126"/>
        <end position="152"/>
    </location>
</feature>
<dbReference type="Proteomes" id="UP000786811">
    <property type="component" value="Unassembled WGS sequence"/>
</dbReference>
<comment type="caution">
    <text evidence="2">The sequence shown here is derived from an EMBL/GenBank/DDBJ whole genome shotgun (WGS) entry which is preliminary data.</text>
</comment>
<dbReference type="EMBL" id="CAJNRD030001118">
    <property type="protein sequence ID" value="CAG5083942.1"/>
    <property type="molecule type" value="Genomic_DNA"/>
</dbReference>
<reference evidence="2" key="1">
    <citation type="submission" date="2021-04" db="EMBL/GenBank/DDBJ databases">
        <authorList>
            <person name="Chebbi M.A.C M."/>
        </authorList>
    </citation>
    <scope>NUCLEOTIDE SEQUENCE</scope>
</reference>
<evidence type="ECO:0000313" key="2">
    <source>
        <dbReference type="EMBL" id="CAG5083942.1"/>
    </source>
</evidence>
<gene>
    <name evidence="2" type="ORF">HICCMSTLAB_LOCUS3973</name>
</gene>